<reference evidence="2" key="1">
    <citation type="journal article" date="2022" name="Mol. Ecol. Resour.">
        <title>The genomes of chicory, endive, great burdock and yacon provide insights into Asteraceae palaeo-polyploidization history and plant inulin production.</title>
        <authorList>
            <person name="Fan W."/>
            <person name="Wang S."/>
            <person name="Wang H."/>
            <person name="Wang A."/>
            <person name="Jiang F."/>
            <person name="Liu H."/>
            <person name="Zhao H."/>
            <person name="Xu D."/>
            <person name="Zhang Y."/>
        </authorList>
    </citation>
    <scope>NUCLEOTIDE SEQUENCE [LARGE SCALE GENOMIC DNA]</scope>
    <source>
        <strain evidence="2">cv. Niubang</strain>
    </source>
</reference>
<accession>A0ACB9AZG8</accession>
<dbReference type="Proteomes" id="UP001055879">
    <property type="component" value="Linkage Group LG07"/>
</dbReference>
<comment type="caution">
    <text evidence="1">The sequence shown here is derived from an EMBL/GenBank/DDBJ whole genome shotgun (WGS) entry which is preliminary data.</text>
</comment>
<proteinExistence type="predicted"/>
<name>A0ACB9AZG8_ARCLA</name>
<evidence type="ECO:0000313" key="1">
    <source>
        <dbReference type="EMBL" id="KAI3715562.1"/>
    </source>
</evidence>
<evidence type="ECO:0000313" key="2">
    <source>
        <dbReference type="Proteomes" id="UP001055879"/>
    </source>
</evidence>
<dbReference type="EMBL" id="CM042053">
    <property type="protein sequence ID" value="KAI3715562.1"/>
    <property type="molecule type" value="Genomic_DNA"/>
</dbReference>
<protein>
    <submittedName>
        <fullName evidence="1">Uncharacterized protein</fullName>
    </submittedName>
</protein>
<reference evidence="1 2" key="2">
    <citation type="journal article" date="2022" name="Mol. Ecol. Resour.">
        <title>The genomes of chicory, endive, great burdock and yacon provide insights into Asteraceae paleo-polyploidization history and plant inulin production.</title>
        <authorList>
            <person name="Fan W."/>
            <person name="Wang S."/>
            <person name="Wang H."/>
            <person name="Wang A."/>
            <person name="Jiang F."/>
            <person name="Liu H."/>
            <person name="Zhao H."/>
            <person name="Xu D."/>
            <person name="Zhang Y."/>
        </authorList>
    </citation>
    <scope>NUCLEOTIDE SEQUENCE [LARGE SCALE GENOMIC DNA]</scope>
    <source>
        <strain evidence="2">cv. Niubang</strain>
    </source>
</reference>
<keyword evidence="2" id="KW-1185">Reference proteome</keyword>
<organism evidence="1 2">
    <name type="scientific">Arctium lappa</name>
    <name type="common">Greater burdock</name>
    <name type="synonym">Lappa major</name>
    <dbReference type="NCBI Taxonomy" id="4217"/>
    <lineage>
        <taxon>Eukaryota</taxon>
        <taxon>Viridiplantae</taxon>
        <taxon>Streptophyta</taxon>
        <taxon>Embryophyta</taxon>
        <taxon>Tracheophyta</taxon>
        <taxon>Spermatophyta</taxon>
        <taxon>Magnoliopsida</taxon>
        <taxon>eudicotyledons</taxon>
        <taxon>Gunneridae</taxon>
        <taxon>Pentapetalae</taxon>
        <taxon>asterids</taxon>
        <taxon>campanulids</taxon>
        <taxon>Asterales</taxon>
        <taxon>Asteraceae</taxon>
        <taxon>Carduoideae</taxon>
        <taxon>Cardueae</taxon>
        <taxon>Arctiinae</taxon>
        <taxon>Arctium</taxon>
    </lineage>
</organism>
<gene>
    <name evidence="1" type="ORF">L6452_22548</name>
</gene>
<sequence>MDPKNLMAIEIADRVKSLMEAEKGPKSFMVTENGDKLSEEEIKALRIDEKKDEGENNGKFEKISDGNYPKKFEEKPEKIEVEPIDEDKLVVEEKIRGFNKEDEHKRSIKLVYDDDIRWAKIPFNCDVLELREVIFDRFSVSQVVLMNTRTKREIWSPLPRMKS</sequence>